<gene>
    <name evidence="6" type="ORF">MONBRDRAFT_37759</name>
</gene>
<dbReference type="GO" id="GO:0005783">
    <property type="term" value="C:endoplasmic reticulum"/>
    <property type="evidence" value="ECO:0000318"/>
    <property type="project" value="GO_Central"/>
</dbReference>
<reference evidence="6 7" key="1">
    <citation type="journal article" date="2008" name="Nature">
        <title>The genome of the choanoflagellate Monosiga brevicollis and the origin of metazoans.</title>
        <authorList>
            <consortium name="JGI Sequencing"/>
            <person name="King N."/>
            <person name="Westbrook M.J."/>
            <person name="Young S.L."/>
            <person name="Kuo A."/>
            <person name="Abedin M."/>
            <person name="Chapman J."/>
            <person name="Fairclough S."/>
            <person name="Hellsten U."/>
            <person name="Isogai Y."/>
            <person name="Letunic I."/>
            <person name="Marr M."/>
            <person name="Pincus D."/>
            <person name="Putnam N."/>
            <person name="Rokas A."/>
            <person name="Wright K.J."/>
            <person name="Zuzow R."/>
            <person name="Dirks W."/>
            <person name="Good M."/>
            <person name="Goodstein D."/>
            <person name="Lemons D."/>
            <person name="Li W."/>
            <person name="Lyons J.B."/>
            <person name="Morris A."/>
            <person name="Nichols S."/>
            <person name="Richter D.J."/>
            <person name="Salamov A."/>
            <person name="Bork P."/>
            <person name="Lim W.A."/>
            <person name="Manning G."/>
            <person name="Miller W.T."/>
            <person name="McGinnis W."/>
            <person name="Shapiro H."/>
            <person name="Tjian R."/>
            <person name="Grigoriev I.V."/>
            <person name="Rokhsar D."/>
        </authorList>
    </citation>
    <scope>NUCLEOTIDE SEQUENCE [LARGE SCALE GENOMIC DNA]</scope>
    <source>
        <strain evidence="7">MX1 / ATCC 50154</strain>
    </source>
</reference>
<dbReference type="FunCoup" id="A9V3V5">
    <property type="interactions" value="948"/>
</dbReference>
<dbReference type="InterPro" id="IPR002123">
    <property type="entry name" value="Plipid/glycerol_acylTrfase"/>
</dbReference>
<dbReference type="Pfam" id="PF01553">
    <property type="entry name" value="Acyltransferase"/>
    <property type="match status" value="1"/>
</dbReference>
<dbReference type="PANTHER" id="PTHR10983:SF16">
    <property type="entry name" value="LYSOCARDIOLIPIN ACYLTRANSFERASE 1"/>
    <property type="match status" value="1"/>
</dbReference>
<dbReference type="KEGG" id="mbr:MONBRDRAFT_37759"/>
<keyword evidence="7" id="KW-1185">Reference proteome</keyword>
<keyword evidence="4" id="KW-0812">Transmembrane</keyword>
<dbReference type="SUPFAM" id="SSF69593">
    <property type="entry name" value="Glycerol-3-phosphate (1)-acyltransferase"/>
    <property type="match status" value="1"/>
</dbReference>
<evidence type="ECO:0000256" key="2">
    <source>
        <dbReference type="ARBA" id="ARBA00022679"/>
    </source>
</evidence>
<feature type="transmembrane region" description="Helical" evidence="4">
    <location>
        <begin position="47"/>
        <end position="68"/>
    </location>
</feature>
<dbReference type="Pfam" id="PF16076">
    <property type="entry name" value="Acyltransf_C"/>
    <property type="match status" value="1"/>
</dbReference>
<dbReference type="AlphaFoldDB" id="A9V3V5"/>
<dbReference type="InParanoid" id="A9V3V5"/>
<evidence type="ECO:0000256" key="4">
    <source>
        <dbReference type="SAM" id="Phobius"/>
    </source>
</evidence>
<dbReference type="PANTHER" id="PTHR10983">
    <property type="entry name" value="1-ACYLGLYCEROL-3-PHOSPHATE ACYLTRANSFERASE-RELATED"/>
    <property type="match status" value="1"/>
</dbReference>
<keyword evidence="4" id="KW-0472">Membrane</keyword>
<dbReference type="GO" id="GO:0016746">
    <property type="term" value="F:acyltransferase activity"/>
    <property type="evidence" value="ECO:0000318"/>
    <property type="project" value="GO_Central"/>
</dbReference>
<dbReference type="InterPro" id="IPR032098">
    <property type="entry name" value="Acyltransf_C"/>
</dbReference>
<dbReference type="GeneID" id="5892626"/>
<sequence length="388" mass="45343">MGKTLMDTVRYAHGVLFMVPATLALWFLITFALTPVVPFLVFKPTHFMYMAVFIRIMDYWLPFVCLSLEWFAGVRVHSTVDEDTILKSEPALFISNHPTHLDWHPIFCLAERFNQGIFMRILLKDELRKIPIFGVGWQLALYIFLKRTDKAADMHWIKTMIEQWKQSDDPGSFLIFPEGTDMASRNVERSHQFSREHNLPTYNYIIHPRTAGTVAILQHARTHLKAVYDITMGFQYYRADERPREKSYLTGRFPPAVHMHIKRYPIEELPQSDEDAAQWIKDRFAEKETMLKAAYNGLDRRHEPLQLPGKPLPWYQELAMQLRFIASIVATLFVILAFGPMLCNWWALIYAIVVTAAWHYIGATIGIDRLLVKYTLDEDQMSAERKEQ</sequence>
<proteinExistence type="inferred from homology"/>
<feature type="transmembrane region" description="Helical" evidence="4">
    <location>
        <begin position="320"/>
        <end position="339"/>
    </location>
</feature>
<feature type="domain" description="Phospholipid/glycerol acyltransferase" evidence="5">
    <location>
        <begin position="91"/>
        <end position="214"/>
    </location>
</feature>
<accession>A9V3V5</accession>
<name>A9V3V5_MONBE</name>
<protein>
    <recommendedName>
        <fullName evidence="5">Phospholipid/glycerol acyltransferase domain-containing protein</fullName>
    </recommendedName>
</protein>
<dbReference type="GO" id="GO:0012505">
    <property type="term" value="C:endomembrane system"/>
    <property type="evidence" value="ECO:0000318"/>
    <property type="project" value="GO_Central"/>
</dbReference>
<evidence type="ECO:0000256" key="3">
    <source>
        <dbReference type="ARBA" id="ARBA00023315"/>
    </source>
</evidence>
<keyword evidence="2" id="KW-0808">Transferase</keyword>
<keyword evidence="4" id="KW-1133">Transmembrane helix</keyword>
<dbReference type="OMA" id="VANHVAW"/>
<comment type="similarity">
    <text evidence="1">Belongs to the 1-acyl-sn-glycerol-3-phosphate acyltransferase family.</text>
</comment>
<dbReference type="SMART" id="SM00563">
    <property type="entry name" value="PlsC"/>
    <property type="match status" value="1"/>
</dbReference>
<feature type="transmembrane region" description="Helical" evidence="4">
    <location>
        <begin position="12"/>
        <end position="41"/>
    </location>
</feature>
<evidence type="ECO:0000313" key="7">
    <source>
        <dbReference type="Proteomes" id="UP000001357"/>
    </source>
</evidence>
<dbReference type="CDD" id="cd07990">
    <property type="entry name" value="LPLAT_LCLAT1-like"/>
    <property type="match status" value="1"/>
</dbReference>
<feature type="transmembrane region" description="Helical" evidence="4">
    <location>
        <begin position="345"/>
        <end position="367"/>
    </location>
</feature>
<dbReference type="RefSeq" id="XP_001747405.1">
    <property type="nucleotide sequence ID" value="XM_001747353.1"/>
</dbReference>
<evidence type="ECO:0000259" key="5">
    <source>
        <dbReference type="SMART" id="SM00563"/>
    </source>
</evidence>
<dbReference type="EMBL" id="CH991557">
    <property type="protein sequence ID" value="EDQ87872.1"/>
    <property type="molecule type" value="Genomic_DNA"/>
</dbReference>
<dbReference type="GO" id="GO:0036149">
    <property type="term" value="P:phosphatidylinositol acyl-chain remodeling"/>
    <property type="evidence" value="ECO:0000318"/>
    <property type="project" value="GO_Central"/>
</dbReference>
<dbReference type="STRING" id="81824.A9V3V5"/>
<evidence type="ECO:0000313" key="6">
    <source>
        <dbReference type="EMBL" id="EDQ87872.1"/>
    </source>
</evidence>
<dbReference type="Proteomes" id="UP000001357">
    <property type="component" value="Unassembled WGS sequence"/>
</dbReference>
<evidence type="ECO:0000256" key="1">
    <source>
        <dbReference type="ARBA" id="ARBA00008655"/>
    </source>
</evidence>
<dbReference type="eggNOG" id="KOG1505">
    <property type="taxonomic scope" value="Eukaryota"/>
</dbReference>
<keyword evidence="3" id="KW-0012">Acyltransferase</keyword>
<organism evidence="6 7">
    <name type="scientific">Monosiga brevicollis</name>
    <name type="common">Choanoflagellate</name>
    <dbReference type="NCBI Taxonomy" id="81824"/>
    <lineage>
        <taxon>Eukaryota</taxon>
        <taxon>Choanoflagellata</taxon>
        <taxon>Craspedida</taxon>
        <taxon>Salpingoecidae</taxon>
        <taxon>Monosiga</taxon>
    </lineage>
</organism>